<proteinExistence type="predicted"/>
<dbReference type="InterPro" id="IPR053212">
    <property type="entry name" value="DHP_3-monooxygenase"/>
</dbReference>
<dbReference type="Gene3D" id="3.50.50.60">
    <property type="entry name" value="FAD/NAD(P)-binding domain"/>
    <property type="match status" value="1"/>
</dbReference>
<dbReference type="InterPro" id="IPR002938">
    <property type="entry name" value="FAD-bd"/>
</dbReference>
<sequence>MNVPAPAGSVAVIGGSISGCAAAVAAHKAGHRVTVFERSAGDLAERGFGVCIPEPLMRQSLDAGYLSPDLAHYPITYRVWLAREAGGDHRLLWRQHARMISLNWGLLWKTLRDNVPADAYRPGHTVVEVTGDDTGADLRLSDGTSHRFDLVVGADGYKSIVRTAIAPEAAPDYAGYVTWRGVVDLPRLTGCDTAVALLDDAAVTVGFDGGHSIMYRIPDGRGGHRVNWLVYTRPPADIDVGMSMSYTSQTLLDRLSTAFETIVDRVLPTEFARIVHQTPAADRAFQPIFDMKLERSARHPFVLAGDAATITRPHTASGATKALQDGLCLERRLTAGPDLPTALAGYDEERNAAGNALVDLGRRLGRDQVEATPDWLSMDAARMEEWTNATVAGHDLYIYARQPR</sequence>
<dbReference type="InterPro" id="IPR036188">
    <property type="entry name" value="FAD/NAD-bd_sf"/>
</dbReference>
<dbReference type="Proteomes" id="UP000321617">
    <property type="component" value="Unassembled WGS sequence"/>
</dbReference>
<name>A0A562UR39_9ACTN</name>
<dbReference type="Gene3D" id="3.30.9.30">
    <property type="match status" value="1"/>
</dbReference>
<evidence type="ECO:0000313" key="3">
    <source>
        <dbReference type="Proteomes" id="UP000321617"/>
    </source>
</evidence>
<evidence type="ECO:0000313" key="2">
    <source>
        <dbReference type="EMBL" id="TWJ08077.1"/>
    </source>
</evidence>
<comment type="caution">
    <text evidence="2">The sequence shown here is derived from an EMBL/GenBank/DDBJ whole genome shotgun (WGS) entry which is preliminary data.</text>
</comment>
<reference evidence="2 3" key="1">
    <citation type="journal article" date="2013" name="Stand. Genomic Sci.">
        <title>Genomic Encyclopedia of Type Strains, Phase I: The one thousand microbial genomes (KMG-I) project.</title>
        <authorList>
            <person name="Kyrpides N.C."/>
            <person name="Woyke T."/>
            <person name="Eisen J.A."/>
            <person name="Garrity G."/>
            <person name="Lilburn T.G."/>
            <person name="Beck B.J."/>
            <person name="Whitman W.B."/>
            <person name="Hugenholtz P."/>
            <person name="Klenk H.P."/>
        </authorList>
    </citation>
    <scope>NUCLEOTIDE SEQUENCE [LARGE SCALE GENOMIC DNA]</scope>
    <source>
        <strain evidence="2 3">DSM 45044</strain>
    </source>
</reference>
<accession>A0A562UR39</accession>
<dbReference type="RefSeq" id="WP_147142164.1">
    <property type="nucleotide sequence ID" value="NZ_BAABIJ010000004.1"/>
</dbReference>
<dbReference type="EMBL" id="VLLL01000008">
    <property type="protein sequence ID" value="TWJ08077.1"/>
    <property type="molecule type" value="Genomic_DNA"/>
</dbReference>
<gene>
    <name evidence="2" type="ORF">LX16_4297</name>
</gene>
<dbReference type="GO" id="GO:0071949">
    <property type="term" value="F:FAD binding"/>
    <property type="evidence" value="ECO:0007669"/>
    <property type="project" value="InterPro"/>
</dbReference>
<dbReference type="OrthoDB" id="9782160at2"/>
<dbReference type="PANTHER" id="PTHR47469:SF2">
    <property type="entry name" value="OS06G0597600 PROTEIN"/>
    <property type="match status" value="1"/>
</dbReference>
<protein>
    <submittedName>
        <fullName evidence="2">2-polyprenyl-6-methoxyphenol hydroxylase-like FAD-dependent oxidoreductase</fullName>
    </submittedName>
</protein>
<evidence type="ECO:0000259" key="1">
    <source>
        <dbReference type="Pfam" id="PF01494"/>
    </source>
</evidence>
<dbReference type="PANTHER" id="PTHR47469">
    <property type="entry name" value="MONOOXYGENASE-LIKE"/>
    <property type="match status" value="1"/>
</dbReference>
<organism evidence="2 3">
    <name type="scientific">Stackebrandtia albiflava</name>
    <dbReference type="NCBI Taxonomy" id="406432"/>
    <lineage>
        <taxon>Bacteria</taxon>
        <taxon>Bacillati</taxon>
        <taxon>Actinomycetota</taxon>
        <taxon>Actinomycetes</taxon>
        <taxon>Glycomycetales</taxon>
        <taxon>Glycomycetaceae</taxon>
        <taxon>Stackebrandtia</taxon>
    </lineage>
</organism>
<dbReference type="SUPFAM" id="SSF54373">
    <property type="entry name" value="FAD-linked reductases, C-terminal domain"/>
    <property type="match status" value="1"/>
</dbReference>
<feature type="domain" description="FAD-binding" evidence="1">
    <location>
        <begin position="9"/>
        <end position="359"/>
    </location>
</feature>
<keyword evidence="3" id="KW-1185">Reference proteome</keyword>
<dbReference type="Pfam" id="PF01494">
    <property type="entry name" value="FAD_binding_3"/>
    <property type="match status" value="1"/>
</dbReference>
<dbReference type="SUPFAM" id="SSF51905">
    <property type="entry name" value="FAD/NAD(P)-binding domain"/>
    <property type="match status" value="1"/>
</dbReference>
<dbReference type="PRINTS" id="PR00420">
    <property type="entry name" value="RNGMNOXGNASE"/>
</dbReference>
<dbReference type="AlphaFoldDB" id="A0A562UR39"/>